<keyword evidence="5 12" id="KW-0597">Phosphoprotein</keyword>
<dbReference type="InterPro" id="IPR002545">
    <property type="entry name" value="CheW-lke_dom"/>
</dbReference>
<evidence type="ECO:0000256" key="2">
    <source>
        <dbReference type="ARBA" id="ARBA00012438"/>
    </source>
</evidence>
<dbReference type="Gene3D" id="1.20.120.160">
    <property type="entry name" value="HPT domain"/>
    <property type="match status" value="1"/>
</dbReference>
<dbReference type="PANTHER" id="PTHR43395">
    <property type="entry name" value="SENSOR HISTIDINE KINASE CHEA"/>
    <property type="match status" value="1"/>
</dbReference>
<dbReference type="AlphaFoldDB" id="A0A317MY15"/>
<reference evidence="16 17" key="1">
    <citation type="submission" date="2018-05" db="EMBL/GenBank/DDBJ databases">
        <title>Genomic Encyclopedia of Type Strains, Phase IV (KMG-IV): sequencing the most valuable type-strain genomes for metagenomic binning, comparative biology and taxonomic classification.</title>
        <authorList>
            <person name="Goeker M."/>
        </authorList>
    </citation>
    <scope>NUCLEOTIDE SEQUENCE [LARGE SCALE GENOMIC DNA]</scope>
    <source>
        <strain evidence="16 17">DSM 23606</strain>
    </source>
</reference>
<evidence type="ECO:0000256" key="6">
    <source>
        <dbReference type="ARBA" id="ARBA00022679"/>
    </source>
</evidence>
<dbReference type="InterPro" id="IPR003594">
    <property type="entry name" value="HATPase_dom"/>
</dbReference>
<dbReference type="Gene3D" id="2.30.30.40">
    <property type="entry name" value="SH3 Domains"/>
    <property type="match status" value="1"/>
</dbReference>
<dbReference type="FunFam" id="3.30.565.10:FF:000016">
    <property type="entry name" value="Chemotaxis protein CheA, putative"/>
    <property type="match status" value="1"/>
</dbReference>
<dbReference type="InterPro" id="IPR037006">
    <property type="entry name" value="CheA-like_homodim_sf"/>
</dbReference>
<evidence type="ECO:0000256" key="10">
    <source>
        <dbReference type="ARBA" id="ARBA00023012"/>
    </source>
</evidence>
<evidence type="ECO:0000256" key="12">
    <source>
        <dbReference type="PROSITE-ProRule" id="PRU00110"/>
    </source>
</evidence>
<dbReference type="InterPro" id="IPR005467">
    <property type="entry name" value="His_kinase_dom"/>
</dbReference>
<dbReference type="SUPFAM" id="SSF47226">
    <property type="entry name" value="Histidine-containing phosphotransfer domain, HPT domain"/>
    <property type="match status" value="1"/>
</dbReference>
<dbReference type="SMART" id="SM00260">
    <property type="entry name" value="CheW"/>
    <property type="match status" value="1"/>
</dbReference>
<name>A0A317MY15_9GAMM</name>
<dbReference type="Proteomes" id="UP000246569">
    <property type="component" value="Unassembled WGS sequence"/>
</dbReference>
<dbReference type="OrthoDB" id="9803176at2"/>
<comment type="function">
    <text evidence="11">Involved in the transmission of sensory signals from the chemoreceptors to the flagellar motors. CheA is autophosphorylated; it can transfer its phosphate group to either CheB or CheY.</text>
</comment>
<dbReference type="Gene3D" id="3.30.565.10">
    <property type="entry name" value="Histidine kinase-like ATPase, C-terminal domain"/>
    <property type="match status" value="1"/>
</dbReference>
<dbReference type="Pfam" id="PF02895">
    <property type="entry name" value="H-kinase_dim"/>
    <property type="match status" value="1"/>
</dbReference>
<dbReference type="EMBL" id="QGTJ01000008">
    <property type="protein sequence ID" value="PWV60217.1"/>
    <property type="molecule type" value="Genomic_DNA"/>
</dbReference>
<dbReference type="PROSITE" id="PS50851">
    <property type="entry name" value="CHEW"/>
    <property type="match status" value="1"/>
</dbReference>
<dbReference type="InterPro" id="IPR004358">
    <property type="entry name" value="Sig_transdc_His_kin-like_C"/>
</dbReference>
<comment type="caution">
    <text evidence="16">The sequence shown here is derived from an EMBL/GenBank/DDBJ whole genome shotgun (WGS) entry which is preliminary data.</text>
</comment>
<feature type="domain" description="CheW-like" evidence="14">
    <location>
        <begin position="575"/>
        <end position="707"/>
    </location>
</feature>
<dbReference type="InterPro" id="IPR004105">
    <property type="entry name" value="CheA-like_dim"/>
</dbReference>
<dbReference type="GO" id="GO:0006935">
    <property type="term" value="P:chemotaxis"/>
    <property type="evidence" value="ECO:0007669"/>
    <property type="project" value="UniProtKB-KW"/>
</dbReference>
<protein>
    <recommendedName>
        <fullName evidence="3">Chemotaxis protein CheA</fullName>
        <ecNumber evidence="2">2.7.13.3</ecNumber>
    </recommendedName>
</protein>
<evidence type="ECO:0000256" key="5">
    <source>
        <dbReference type="ARBA" id="ARBA00022553"/>
    </source>
</evidence>
<dbReference type="InterPro" id="IPR036097">
    <property type="entry name" value="HisK_dim/P_sf"/>
</dbReference>
<dbReference type="InterPro" id="IPR036641">
    <property type="entry name" value="HPT_dom_sf"/>
</dbReference>
<proteinExistence type="predicted"/>
<dbReference type="SUPFAM" id="SSF55874">
    <property type="entry name" value="ATPase domain of HSP90 chaperone/DNA topoisomerase II/histidine kinase"/>
    <property type="match status" value="1"/>
</dbReference>
<dbReference type="GO" id="GO:0005737">
    <property type="term" value="C:cytoplasm"/>
    <property type="evidence" value="ECO:0007669"/>
    <property type="project" value="InterPro"/>
</dbReference>
<feature type="domain" description="HPt" evidence="15">
    <location>
        <begin position="1"/>
        <end position="104"/>
    </location>
</feature>
<gene>
    <name evidence="16" type="ORF">C7443_108146</name>
</gene>
<evidence type="ECO:0000313" key="16">
    <source>
        <dbReference type="EMBL" id="PWV60217.1"/>
    </source>
</evidence>
<dbReference type="InterPro" id="IPR036061">
    <property type="entry name" value="CheW-like_dom_sf"/>
</dbReference>
<keyword evidence="4" id="KW-0145">Chemotaxis</keyword>
<keyword evidence="10" id="KW-0902">Two-component regulatory system</keyword>
<evidence type="ECO:0000259" key="15">
    <source>
        <dbReference type="PROSITE" id="PS50894"/>
    </source>
</evidence>
<keyword evidence="7" id="KW-0547">Nucleotide-binding</keyword>
<evidence type="ECO:0000256" key="9">
    <source>
        <dbReference type="ARBA" id="ARBA00022840"/>
    </source>
</evidence>
<dbReference type="EC" id="2.7.13.3" evidence="2"/>
<keyword evidence="6" id="KW-0808">Transferase</keyword>
<dbReference type="GO" id="GO:0005524">
    <property type="term" value="F:ATP binding"/>
    <property type="evidence" value="ECO:0007669"/>
    <property type="project" value="UniProtKB-KW"/>
</dbReference>
<accession>A0A317MY15</accession>
<dbReference type="PANTHER" id="PTHR43395:SF10">
    <property type="entry name" value="CHEMOTAXIS PROTEIN CHEA"/>
    <property type="match status" value="1"/>
</dbReference>
<dbReference type="CDD" id="cd00088">
    <property type="entry name" value="HPT"/>
    <property type="match status" value="1"/>
</dbReference>
<organism evidence="16 17">
    <name type="scientific">Plasticicumulans acidivorans</name>
    <dbReference type="NCBI Taxonomy" id="886464"/>
    <lineage>
        <taxon>Bacteria</taxon>
        <taxon>Pseudomonadati</taxon>
        <taxon>Pseudomonadota</taxon>
        <taxon>Gammaproteobacteria</taxon>
        <taxon>Candidatus Competibacteraceae</taxon>
        <taxon>Plasticicumulans</taxon>
    </lineage>
</organism>
<dbReference type="Pfam" id="PF01584">
    <property type="entry name" value="CheW"/>
    <property type="match status" value="1"/>
</dbReference>
<dbReference type="SUPFAM" id="SSF50341">
    <property type="entry name" value="CheW-like"/>
    <property type="match status" value="1"/>
</dbReference>
<dbReference type="PRINTS" id="PR00344">
    <property type="entry name" value="BCTRLSENSOR"/>
</dbReference>
<keyword evidence="8 16" id="KW-0418">Kinase</keyword>
<dbReference type="InterPro" id="IPR051315">
    <property type="entry name" value="Bact_Chemotaxis_CheA"/>
</dbReference>
<dbReference type="Gene3D" id="1.10.287.560">
    <property type="entry name" value="Histidine kinase CheA-like, homodimeric domain"/>
    <property type="match status" value="1"/>
</dbReference>
<evidence type="ECO:0000259" key="14">
    <source>
        <dbReference type="PROSITE" id="PS50851"/>
    </source>
</evidence>
<dbReference type="SMART" id="SM00073">
    <property type="entry name" value="HPT"/>
    <property type="match status" value="1"/>
</dbReference>
<dbReference type="CDD" id="cd16916">
    <property type="entry name" value="HATPase_CheA-like"/>
    <property type="match status" value="1"/>
</dbReference>
<evidence type="ECO:0000256" key="7">
    <source>
        <dbReference type="ARBA" id="ARBA00022741"/>
    </source>
</evidence>
<dbReference type="SMART" id="SM00387">
    <property type="entry name" value="HATPase_c"/>
    <property type="match status" value="1"/>
</dbReference>
<evidence type="ECO:0000256" key="8">
    <source>
        <dbReference type="ARBA" id="ARBA00022777"/>
    </source>
</evidence>
<dbReference type="RefSeq" id="WP_110019318.1">
    <property type="nucleotide sequence ID" value="NZ_QGTJ01000008.1"/>
</dbReference>
<feature type="domain" description="Histidine kinase" evidence="13">
    <location>
        <begin position="366"/>
        <end position="573"/>
    </location>
</feature>
<dbReference type="PROSITE" id="PS50109">
    <property type="entry name" value="HIS_KIN"/>
    <property type="match status" value="1"/>
</dbReference>
<feature type="modified residue" description="Phosphohistidine" evidence="12">
    <location>
        <position position="47"/>
    </location>
</feature>
<dbReference type="Pfam" id="PF01627">
    <property type="entry name" value="Hpt"/>
    <property type="match status" value="1"/>
</dbReference>
<sequence>MNLDMALQTFLGESRELLTDLEDGLLGLSGDAAADAERINAIFRAAHTIKGSAGLFGLDAVVAFTHIVESVLDRVRAGDCTIDEALRTLLLSCRDHIAELIDACAAGAPPAALLERSAALGTQLQSRLATPAVVQAAAQQIEPRAIATTTDGHWHVSVRFGSEVLRNGMDPLAMLRYLGTLGTIEHVATLTDAVPPLAELDAERCYLGYEVTLRSNADATAIADAFEFVREDSLVRVLAPDCGSDAYLSLIRELPEADDRLGAILLAAGVLSPAELDAGLTRQRQLDTTEVPGHQPLGHILVAEQGVSPAAVNAALEQQSRARGSEHRQIRIGADKLDELIDLVGELVIASAATSLRATHSRDAELIESTQALGALVELIRDSALNLRTVPIGETFSRFRRVVHDLSRELGKDIELVLNGEDTELDKSIVERLADPLTHLVRNAIDHGIEPVEARLARGKPARGTVMLNARHDSGSIVIEVQDDGNGLDAERIAAKARERGLLRADQTPSEQDIFQLIFEPGFSTANAVTNLSGRGVGMDVVKRAIEALRGTVEMSSQAGAGTCCSIRLPLTLAIIDGFLVGVGDGTYVIPLDQMVECVELGGSQASEARRNGYINLRGRVLPLLHLHEHFAADGARERRENLVVVNHAGQQAGLVVDRLIGEFQTVIKPLGRLFAAASCFSGATILGSGAVALILDIPGLLAQSSGAGERAAA</sequence>
<evidence type="ECO:0000259" key="13">
    <source>
        <dbReference type="PROSITE" id="PS50109"/>
    </source>
</evidence>
<evidence type="ECO:0000313" key="17">
    <source>
        <dbReference type="Proteomes" id="UP000246569"/>
    </source>
</evidence>
<comment type="catalytic activity">
    <reaction evidence="1">
        <text>ATP + protein L-histidine = ADP + protein N-phospho-L-histidine.</text>
        <dbReference type="EC" id="2.7.13.3"/>
    </reaction>
</comment>
<dbReference type="Pfam" id="PF02518">
    <property type="entry name" value="HATPase_c"/>
    <property type="match status" value="1"/>
</dbReference>
<dbReference type="InterPro" id="IPR008207">
    <property type="entry name" value="Sig_transdc_His_kin_Hpt_dom"/>
</dbReference>
<evidence type="ECO:0000256" key="4">
    <source>
        <dbReference type="ARBA" id="ARBA00022500"/>
    </source>
</evidence>
<dbReference type="InterPro" id="IPR036890">
    <property type="entry name" value="HATPase_C_sf"/>
</dbReference>
<evidence type="ECO:0000256" key="3">
    <source>
        <dbReference type="ARBA" id="ARBA00021495"/>
    </source>
</evidence>
<evidence type="ECO:0000256" key="1">
    <source>
        <dbReference type="ARBA" id="ARBA00000085"/>
    </source>
</evidence>
<keyword evidence="17" id="KW-1185">Reference proteome</keyword>
<dbReference type="SUPFAM" id="SSF47384">
    <property type="entry name" value="Homodimeric domain of signal transducing histidine kinase"/>
    <property type="match status" value="1"/>
</dbReference>
<dbReference type="PROSITE" id="PS50894">
    <property type="entry name" value="HPT"/>
    <property type="match status" value="1"/>
</dbReference>
<dbReference type="SMART" id="SM01231">
    <property type="entry name" value="H-kinase_dim"/>
    <property type="match status" value="1"/>
</dbReference>
<evidence type="ECO:0000256" key="11">
    <source>
        <dbReference type="ARBA" id="ARBA00035100"/>
    </source>
</evidence>
<dbReference type="GO" id="GO:0000155">
    <property type="term" value="F:phosphorelay sensor kinase activity"/>
    <property type="evidence" value="ECO:0007669"/>
    <property type="project" value="InterPro"/>
</dbReference>
<keyword evidence="9" id="KW-0067">ATP-binding</keyword>